<dbReference type="EMBL" id="CAJJDN010000033">
    <property type="protein sequence ID" value="CAD8075460.1"/>
    <property type="molecule type" value="Genomic_DNA"/>
</dbReference>
<gene>
    <name evidence="2" type="ORF">PSON_ATCC_30995.1.T0330241</name>
</gene>
<feature type="coiled-coil region" evidence="1">
    <location>
        <begin position="1"/>
        <end position="55"/>
    </location>
</feature>
<evidence type="ECO:0000313" key="2">
    <source>
        <dbReference type="EMBL" id="CAD8075460.1"/>
    </source>
</evidence>
<evidence type="ECO:0000313" key="3">
    <source>
        <dbReference type="Proteomes" id="UP000692954"/>
    </source>
</evidence>
<keyword evidence="3" id="KW-1185">Reference proteome</keyword>
<accession>A0A8S1M5B0</accession>
<organism evidence="2 3">
    <name type="scientific">Paramecium sonneborni</name>
    <dbReference type="NCBI Taxonomy" id="65129"/>
    <lineage>
        <taxon>Eukaryota</taxon>
        <taxon>Sar</taxon>
        <taxon>Alveolata</taxon>
        <taxon>Ciliophora</taxon>
        <taxon>Intramacronucleata</taxon>
        <taxon>Oligohymenophorea</taxon>
        <taxon>Peniculida</taxon>
        <taxon>Parameciidae</taxon>
        <taxon>Paramecium</taxon>
    </lineage>
</organism>
<protein>
    <submittedName>
        <fullName evidence="2">Uncharacterized protein</fullName>
    </submittedName>
</protein>
<comment type="caution">
    <text evidence="2">The sequence shown here is derived from an EMBL/GenBank/DDBJ whole genome shotgun (WGS) entry which is preliminary data.</text>
</comment>
<keyword evidence="1" id="KW-0175">Coiled coil</keyword>
<reference evidence="2" key="1">
    <citation type="submission" date="2021-01" db="EMBL/GenBank/DDBJ databases">
        <authorList>
            <consortium name="Genoscope - CEA"/>
            <person name="William W."/>
        </authorList>
    </citation>
    <scope>NUCLEOTIDE SEQUENCE</scope>
</reference>
<evidence type="ECO:0000256" key="1">
    <source>
        <dbReference type="SAM" id="Coils"/>
    </source>
</evidence>
<dbReference type="Proteomes" id="UP000692954">
    <property type="component" value="Unassembled WGS sequence"/>
</dbReference>
<name>A0A8S1M5B0_9CILI</name>
<sequence length="67" mass="8058">MDALMDQLNCLMQLKISLQENINYSTQKFKKLQLLNRLSILYQQLSLKIQNKQKAFQFKKIKQLLQK</sequence>
<proteinExistence type="predicted"/>
<dbReference type="AlphaFoldDB" id="A0A8S1M5B0"/>